<reference evidence="2" key="1">
    <citation type="submission" date="2022-09" db="EMBL/GenBank/DDBJ databases">
        <title>Aureispira anguillicida sp. nov., isolated from Leptocephalus of Japanese eel Anguilla japonica.</title>
        <authorList>
            <person name="Yuasa K."/>
            <person name="Mekata T."/>
            <person name="Ikunari K."/>
        </authorList>
    </citation>
    <scope>NUCLEOTIDE SEQUENCE</scope>
    <source>
        <strain evidence="2">EL160426</strain>
    </source>
</reference>
<feature type="domain" description="Secretion system C-terminal sorting" evidence="1">
    <location>
        <begin position="157"/>
        <end position="223"/>
    </location>
</feature>
<dbReference type="RefSeq" id="WP_264789139.1">
    <property type="nucleotide sequence ID" value="NZ_AP026867.1"/>
</dbReference>
<gene>
    <name evidence="2" type="ORF">AsAng_0046530</name>
</gene>
<protein>
    <submittedName>
        <fullName evidence="2">T9SS type A sorting domain-containing protein</fullName>
    </submittedName>
</protein>
<dbReference type="Pfam" id="PF18962">
    <property type="entry name" value="Por_Secre_tail"/>
    <property type="match status" value="1"/>
</dbReference>
<keyword evidence="3" id="KW-1185">Reference proteome</keyword>
<proteinExistence type="predicted"/>
<dbReference type="Proteomes" id="UP001060919">
    <property type="component" value="Chromosome"/>
</dbReference>
<dbReference type="KEGG" id="aup:AsAng_0046530"/>
<name>A0A915YIX2_9BACT</name>
<evidence type="ECO:0000313" key="2">
    <source>
        <dbReference type="EMBL" id="BDS13890.1"/>
    </source>
</evidence>
<sequence>MYKTILTSIFLLFAVVLMQGQSTFRTSTSYATKQGQINKEVSPTIILRNLTSKTIELRWEIKKVNLSEGWQAIVCDHQCYTSLVNSKTFTLEPNEVLHDFKVSFRPNGKEGMGNLELVIYDVNRKKETEQTITFSGAAQSTHTSTHSFSKEIAVPKVFPNPAIEFIHLKDDYNQVKLIEIYNVVGRKMQKFSVNYAGEKYDISRLPRGIYMVRMYNSNGNNIRTQRISKYNP</sequence>
<evidence type="ECO:0000313" key="3">
    <source>
        <dbReference type="Proteomes" id="UP001060919"/>
    </source>
</evidence>
<dbReference type="AlphaFoldDB" id="A0A915YIX2"/>
<organism evidence="2 3">
    <name type="scientific">Aureispira anguillae</name>
    <dbReference type="NCBI Taxonomy" id="2864201"/>
    <lineage>
        <taxon>Bacteria</taxon>
        <taxon>Pseudomonadati</taxon>
        <taxon>Bacteroidota</taxon>
        <taxon>Saprospiria</taxon>
        <taxon>Saprospirales</taxon>
        <taxon>Saprospiraceae</taxon>
        <taxon>Aureispira</taxon>
    </lineage>
</organism>
<dbReference type="InterPro" id="IPR026444">
    <property type="entry name" value="Secre_tail"/>
</dbReference>
<dbReference type="NCBIfam" id="TIGR04183">
    <property type="entry name" value="Por_Secre_tail"/>
    <property type="match status" value="1"/>
</dbReference>
<accession>A0A915YIX2</accession>
<dbReference type="EMBL" id="AP026867">
    <property type="protein sequence ID" value="BDS13890.1"/>
    <property type="molecule type" value="Genomic_DNA"/>
</dbReference>
<evidence type="ECO:0000259" key="1">
    <source>
        <dbReference type="Pfam" id="PF18962"/>
    </source>
</evidence>